<accession>A0AAV0RN64</accession>
<evidence type="ECO:0000259" key="3">
    <source>
        <dbReference type="Pfam" id="PF08646"/>
    </source>
</evidence>
<reference evidence="4" key="1">
    <citation type="submission" date="2022-08" db="EMBL/GenBank/DDBJ databases">
        <authorList>
            <person name="Gutierrez-Valencia J."/>
        </authorList>
    </citation>
    <scope>NUCLEOTIDE SEQUENCE</scope>
</reference>
<keyword evidence="2" id="KW-0732">Signal</keyword>
<evidence type="ECO:0000313" key="4">
    <source>
        <dbReference type="EMBL" id="CAI0559009.1"/>
    </source>
</evidence>
<evidence type="ECO:0000256" key="1">
    <source>
        <dbReference type="SAM" id="MobiDB-lite"/>
    </source>
</evidence>
<feature type="compositionally biased region" description="Basic and acidic residues" evidence="1">
    <location>
        <begin position="203"/>
        <end position="214"/>
    </location>
</feature>
<dbReference type="Gene3D" id="2.40.50.140">
    <property type="entry name" value="Nucleic acid-binding proteins"/>
    <property type="match status" value="1"/>
</dbReference>
<dbReference type="EMBL" id="CAMGYJ010000011">
    <property type="protein sequence ID" value="CAI0559009.1"/>
    <property type="molecule type" value="Genomic_DNA"/>
</dbReference>
<gene>
    <name evidence="4" type="ORF">LITE_LOCUS49018</name>
</gene>
<dbReference type="PANTHER" id="PTHR47165">
    <property type="entry name" value="OS03G0429900 PROTEIN"/>
    <property type="match status" value="1"/>
</dbReference>
<dbReference type="Pfam" id="PF08646">
    <property type="entry name" value="Rep_fac-A_C"/>
    <property type="match status" value="1"/>
</dbReference>
<dbReference type="AlphaFoldDB" id="A0AAV0RN64"/>
<protein>
    <recommendedName>
        <fullName evidence="3">Replication factor A C-terminal domain-containing protein</fullName>
    </recommendedName>
</protein>
<dbReference type="PANTHER" id="PTHR47165:SF4">
    <property type="entry name" value="OS03G0429900 PROTEIN"/>
    <property type="match status" value="1"/>
</dbReference>
<comment type="caution">
    <text evidence="4">The sequence shown here is derived from an EMBL/GenBank/DDBJ whole genome shotgun (WGS) entry which is preliminary data.</text>
</comment>
<feature type="region of interest" description="Disordered" evidence="1">
    <location>
        <begin position="170"/>
        <end position="214"/>
    </location>
</feature>
<dbReference type="InterPro" id="IPR012340">
    <property type="entry name" value="NA-bd_OB-fold"/>
</dbReference>
<evidence type="ECO:0000256" key="2">
    <source>
        <dbReference type="SAM" id="SignalP"/>
    </source>
</evidence>
<proteinExistence type="predicted"/>
<dbReference type="SUPFAM" id="SSF50249">
    <property type="entry name" value="Nucleic acid-binding proteins"/>
    <property type="match status" value="1"/>
</dbReference>
<feature type="chain" id="PRO_5043751439" description="Replication factor A C-terminal domain-containing protein" evidence="2">
    <location>
        <begin position="27"/>
        <end position="214"/>
    </location>
</feature>
<feature type="compositionally biased region" description="Low complexity" evidence="1">
    <location>
        <begin position="170"/>
        <end position="187"/>
    </location>
</feature>
<sequence length="214" mass="24222">MLMVMIRLYWSFQLLVWVNSKEMVFAVECKVVGIKSGWCYMGCPTCVLKPIQRQNEYYCVRCNKGISAKAAKYRVQLEVQSDLKSAVFVLFEYEGKRYFGLSGHELFQKNGQNGDLPPDELLQLVGLTKKFHVKFKINLFADSQADFTVLRILEQRKGYMIHKDGSSSSIASVTASSQPSSDHSGQSATEKSIETLVDSEATPDNKLKRKMPLE</sequence>
<organism evidence="4 5">
    <name type="scientific">Linum tenue</name>
    <dbReference type="NCBI Taxonomy" id="586396"/>
    <lineage>
        <taxon>Eukaryota</taxon>
        <taxon>Viridiplantae</taxon>
        <taxon>Streptophyta</taxon>
        <taxon>Embryophyta</taxon>
        <taxon>Tracheophyta</taxon>
        <taxon>Spermatophyta</taxon>
        <taxon>Magnoliopsida</taxon>
        <taxon>eudicotyledons</taxon>
        <taxon>Gunneridae</taxon>
        <taxon>Pentapetalae</taxon>
        <taxon>rosids</taxon>
        <taxon>fabids</taxon>
        <taxon>Malpighiales</taxon>
        <taxon>Linaceae</taxon>
        <taxon>Linum</taxon>
    </lineage>
</organism>
<dbReference type="InterPro" id="IPR013955">
    <property type="entry name" value="Rep_factor-A_C"/>
</dbReference>
<evidence type="ECO:0000313" key="5">
    <source>
        <dbReference type="Proteomes" id="UP001154282"/>
    </source>
</evidence>
<feature type="signal peptide" evidence="2">
    <location>
        <begin position="1"/>
        <end position="26"/>
    </location>
</feature>
<dbReference type="Proteomes" id="UP001154282">
    <property type="component" value="Unassembled WGS sequence"/>
</dbReference>
<name>A0AAV0RN64_9ROSI</name>
<feature type="domain" description="Replication factor A C-terminal" evidence="3">
    <location>
        <begin position="25"/>
        <end position="144"/>
    </location>
</feature>
<keyword evidence="5" id="KW-1185">Reference proteome</keyword>